<evidence type="ECO:0000313" key="3">
    <source>
        <dbReference type="Proteomes" id="UP000824469"/>
    </source>
</evidence>
<dbReference type="EMBL" id="JAHRHJ020003813">
    <property type="protein sequence ID" value="KAH9289441.1"/>
    <property type="molecule type" value="Genomic_DNA"/>
</dbReference>
<feature type="region of interest" description="Disordered" evidence="1">
    <location>
        <begin position="32"/>
        <end position="54"/>
    </location>
</feature>
<feature type="non-terminal residue" evidence="2">
    <location>
        <position position="1"/>
    </location>
</feature>
<gene>
    <name evidence="2" type="ORF">KI387_033558</name>
</gene>
<organism evidence="2 3">
    <name type="scientific">Taxus chinensis</name>
    <name type="common">Chinese yew</name>
    <name type="synonym">Taxus wallichiana var. chinensis</name>
    <dbReference type="NCBI Taxonomy" id="29808"/>
    <lineage>
        <taxon>Eukaryota</taxon>
        <taxon>Viridiplantae</taxon>
        <taxon>Streptophyta</taxon>
        <taxon>Embryophyta</taxon>
        <taxon>Tracheophyta</taxon>
        <taxon>Spermatophyta</taxon>
        <taxon>Pinopsida</taxon>
        <taxon>Pinidae</taxon>
        <taxon>Conifers II</taxon>
        <taxon>Cupressales</taxon>
        <taxon>Taxaceae</taxon>
        <taxon>Taxus</taxon>
    </lineage>
</organism>
<feature type="non-terminal residue" evidence="2">
    <location>
        <position position="54"/>
    </location>
</feature>
<feature type="compositionally biased region" description="Basic and acidic residues" evidence="1">
    <location>
        <begin position="36"/>
        <end position="47"/>
    </location>
</feature>
<accession>A0AA38BY27</accession>
<keyword evidence="3" id="KW-1185">Reference proteome</keyword>
<feature type="region of interest" description="Disordered" evidence="1">
    <location>
        <begin position="1"/>
        <end position="20"/>
    </location>
</feature>
<proteinExistence type="predicted"/>
<dbReference type="Proteomes" id="UP000824469">
    <property type="component" value="Unassembled WGS sequence"/>
</dbReference>
<comment type="caution">
    <text evidence="2">The sequence shown here is derived from an EMBL/GenBank/DDBJ whole genome shotgun (WGS) entry which is preliminary data.</text>
</comment>
<sequence>CERDEVGTVGGNDMWGPRLTKGKPICVVRTSEATELGDRAKDEEGKAELSGGEG</sequence>
<name>A0AA38BY27_TAXCH</name>
<evidence type="ECO:0000313" key="2">
    <source>
        <dbReference type="EMBL" id="KAH9289441.1"/>
    </source>
</evidence>
<reference evidence="2 3" key="1">
    <citation type="journal article" date="2021" name="Nat. Plants">
        <title>The Taxus genome provides insights into paclitaxel biosynthesis.</title>
        <authorList>
            <person name="Xiong X."/>
            <person name="Gou J."/>
            <person name="Liao Q."/>
            <person name="Li Y."/>
            <person name="Zhou Q."/>
            <person name="Bi G."/>
            <person name="Li C."/>
            <person name="Du R."/>
            <person name="Wang X."/>
            <person name="Sun T."/>
            <person name="Guo L."/>
            <person name="Liang H."/>
            <person name="Lu P."/>
            <person name="Wu Y."/>
            <person name="Zhang Z."/>
            <person name="Ro D.K."/>
            <person name="Shang Y."/>
            <person name="Huang S."/>
            <person name="Yan J."/>
        </authorList>
    </citation>
    <scope>NUCLEOTIDE SEQUENCE [LARGE SCALE GENOMIC DNA]</scope>
    <source>
        <strain evidence="2">Ta-2019</strain>
    </source>
</reference>
<protein>
    <submittedName>
        <fullName evidence="2">Uncharacterized protein</fullName>
    </submittedName>
</protein>
<evidence type="ECO:0000256" key="1">
    <source>
        <dbReference type="SAM" id="MobiDB-lite"/>
    </source>
</evidence>
<dbReference type="AlphaFoldDB" id="A0AA38BY27"/>